<evidence type="ECO:0000256" key="1">
    <source>
        <dbReference type="ARBA" id="ARBA00004496"/>
    </source>
</evidence>
<evidence type="ECO:0000313" key="7">
    <source>
        <dbReference type="EMBL" id="MBB4098521.1"/>
    </source>
</evidence>
<dbReference type="InterPro" id="IPR055166">
    <property type="entry name" value="Transc_reg_Sar_Rot_HTH"/>
</dbReference>
<keyword evidence="2" id="KW-0963">Cytoplasm</keyword>
<dbReference type="PANTHER" id="PTHR33164:SF5">
    <property type="entry name" value="ORGANIC HYDROPEROXIDE RESISTANCE TRANSCRIPTIONAL REGULATOR"/>
    <property type="match status" value="1"/>
</dbReference>
<proteinExistence type="predicted"/>
<protein>
    <submittedName>
        <fullName evidence="7">DNA-binding MarR family transcriptional regulator</fullName>
    </submittedName>
</protein>
<gene>
    <name evidence="7" type="ORF">GGR46_002085</name>
</gene>
<evidence type="ECO:0000259" key="6">
    <source>
        <dbReference type="PROSITE" id="PS50995"/>
    </source>
</evidence>
<dbReference type="PRINTS" id="PR00598">
    <property type="entry name" value="HTHMARR"/>
</dbReference>
<dbReference type="Gene3D" id="1.10.10.10">
    <property type="entry name" value="Winged helix-like DNA-binding domain superfamily/Winged helix DNA-binding domain"/>
    <property type="match status" value="1"/>
</dbReference>
<evidence type="ECO:0000256" key="3">
    <source>
        <dbReference type="ARBA" id="ARBA00023015"/>
    </source>
</evidence>
<dbReference type="InterPro" id="IPR000835">
    <property type="entry name" value="HTH_MarR-typ"/>
</dbReference>
<dbReference type="GO" id="GO:0003700">
    <property type="term" value="F:DNA-binding transcription factor activity"/>
    <property type="evidence" value="ECO:0007669"/>
    <property type="project" value="InterPro"/>
</dbReference>
<dbReference type="GO" id="GO:0005737">
    <property type="term" value="C:cytoplasm"/>
    <property type="evidence" value="ECO:0007669"/>
    <property type="project" value="UniProtKB-SubCell"/>
</dbReference>
<name>A0A7W6JU19_9SPHN</name>
<keyword evidence="5" id="KW-0804">Transcription</keyword>
<evidence type="ECO:0000256" key="2">
    <source>
        <dbReference type="ARBA" id="ARBA00022490"/>
    </source>
</evidence>
<dbReference type="RefSeq" id="WP_183997384.1">
    <property type="nucleotide sequence ID" value="NZ_JACIEH010000002.1"/>
</dbReference>
<dbReference type="InterPro" id="IPR036390">
    <property type="entry name" value="WH_DNA-bd_sf"/>
</dbReference>
<dbReference type="InterPro" id="IPR011991">
    <property type="entry name" value="ArsR-like_HTH"/>
</dbReference>
<keyword evidence="3" id="KW-0805">Transcription regulation</keyword>
<dbReference type="AlphaFoldDB" id="A0A7W6JU19"/>
<dbReference type="InterPro" id="IPR036388">
    <property type="entry name" value="WH-like_DNA-bd_sf"/>
</dbReference>
<keyword evidence="4 7" id="KW-0238">DNA-binding</keyword>
<dbReference type="PANTHER" id="PTHR33164">
    <property type="entry name" value="TRANSCRIPTIONAL REGULATOR, MARR FAMILY"/>
    <property type="match status" value="1"/>
</dbReference>
<evidence type="ECO:0000256" key="4">
    <source>
        <dbReference type="ARBA" id="ARBA00023125"/>
    </source>
</evidence>
<sequence length="145" mass="16338">MPAAMPLDDQLCFSLYATSMAITRAYKPMLDQLGITYPQYLVLHALWEQDGRTVGAIADRLALESSTITPLVKRLEAAGFVTRERNPEDERQVQVRLTPRGREMRDDCGCLAEELLVRSGMKGEDLGALNREVKTLWQALREAKD</sequence>
<comment type="caution">
    <text evidence="7">The sequence shown here is derived from an EMBL/GenBank/DDBJ whole genome shotgun (WGS) entry which is preliminary data.</text>
</comment>
<feature type="domain" description="HTH marR-type" evidence="6">
    <location>
        <begin position="8"/>
        <end position="145"/>
    </location>
</feature>
<dbReference type="GO" id="GO:0003677">
    <property type="term" value="F:DNA binding"/>
    <property type="evidence" value="ECO:0007669"/>
    <property type="project" value="UniProtKB-KW"/>
</dbReference>
<dbReference type="FunFam" id="1.10.10.10:FF:000163">
    <property type="entry name" value="MarR family transcriptional regulator"/>
    <property type="match status" value="1"/>
</dbReference>
<keyword evidence="8" id="KW-1185">Reference proteome</keyword>
<dbReference type="SMART" id="SM00347">
    <property type="entry name" value="HTH_MARR"/>
    <property type="match status" value="1"/>
</dbReference>
<reference evidence="7 8" key="1">
    <citation type="submission" date="2020-08" db="EMBL/GenBank/DDBJ databases">
        <title>Genomic Encyclopedia of Type Strains, Phase IV (KMG-IV): sequencing the most valuable type-strain genomes for metagenomic binning, comparative biology and taxonomic classification.</title>
        <authorList>
            <person name="Goeker M."/>
        </authorList>
    </citation>
    <scope>NUCLEOTIDE SEQUENCE [LARGE SCALE GENOMIC DNA]</scope>
    <source>
        <strain evidence="7 8">DSM 101806</strain>
    </source>
</reference>
<dbReference type="GO" id="GO:0006950">
    <property type="term" value="P:response to stress"/>
    <property type="evidence" value="ECO:0007669"/>
    <property type="project" value="TreeGrafter"/>
</dbReference>
<dbReference type="InterPro" id="IPR039422">
    <property type="entry name" value="MarR/SlyA-like"/>
</dbReference>
<dbReference type="CDD" id="cd00090">
    <property type="entry name" value="HTH_ARSR"/>
    <property type="match status" value="1"/>
</dbReference>
<dbReference type="EMBL" id="JACIEH010000002">
    <property type="protein sequence ID" value="MBB4098521.1"/>
    <property type="molecule type" value="Genomic_DNA"/>
</dbReference>
<dbReference type="Proteomes" id="UP000557392">
    <property type="component" value="Unassembled WGS sequence"/>
</dbReference>
<evidence type="ECO:0000256" key="5">
    <source>
        <dbReference type="ARBA" id="ARBA00023163"/>
    </source>
</evidence>
<accession>A0A7W6JU19</accession>
<dbReference type="PROSITE" id="PS50995">
    <property type="entry name" value="HTH_MARR_2"/>
    <property type="match status" value="1"/>
</dbReference>
<evidence type="ECO:0000313" key="8">
    <source>
        <dbReference type="Proteomes" id="UP000557392"/>
    </source>
</evidence>
<comment type="subcellular location">
    <subcellularLocation>
        <location evidence="1">Cytoplasm</location>
    </subcellularLocation>
</comment>
<dbReference type="Pfam" id="PF22381">
    <property type="entry name" value="Staph_reg_Sar_Rot"/>
    <property type="match status" value="1"/>
</dbReference>
<organism evidence="7 8">
    <name type="scientific">Sphingomonas kyeonggiensis</name>
    <dbReference type="NCBI Taxonomy" id="1268553"/>
    <lineage>
        <taxon>Bacteria</taxon>
        <taxon>Pseudomonadati</taxon>
        <taxon>Pseudomonadota</taxon>
        <taxon>Alphaproteobacteria</taxon>
        <taxon>Sphingomonadales</taxon>
        <taxon>Sphingomonadaceae</taxon>
        <taxon>Sphingomonas</taxon>
    </lineage>
</organism>
<dbReference type="SUPFAM" id="SSF46785">
    <property type="entry name" value="Winged helix' DNA-binding domain"/>
    <property type="match status" value="1"/>
</dbReference>